<dbReference type="GO" id="GO:0003949">
    <property type="term" value="F:1-(5-phosphoribosyl)-5-[(5-phosphoribosylamino)methylideneamino]imidazole-4-carboxamide isomerase activity"/>
    <property type="evidence" value="ECO:0007669"/>
    <property type="project" value="UniProtKB-UniRule"/>
</dbReference>
<evidence type="ECO:0000256" key="14">
    <source>
        <dbReference type="RuleBase" id="RU003658"/>
    </source>
</evidence>
<evidence type="ECO:0000256" key="11">
    <source>
        <dbReference type="ARBA" id="ARBA00030547"/>
    </source>
</evidence>
<evidence type="ECO:0000256" key="6">
    <source>
        <dbReference type="ARBA" id="ARBA00018464"/>
    </source>
</evidence>
<dbReference type="RefSeq" id="WP_142505372.1">
    <property type="nucleotide sequence ID" value="NZ_FXTI01000005.1"/>
</dbReference>
<dbReference type="CDD" id="cd04732">
    <property type="entry name" value="HisA"/>
    <property type="match status" value="1"/>
</dbReference>
<dbReference type="InterPro" id="IPR013785">
    <property type="entry name" value="Aldolase_TIM"/>
</dbReference>
<evidence type="ECO:0000313" key="15">
    <source>
        <dbReference type="EMBL" id="SMO65380.1"/>
    </source>
</evidence>
<evidence type="ECO:0000256" key="9">
    <source>
        <dbReference type="ARBA" id="ARBA00023102"/>
    </source>
</evidence>
<dbReference type="Gene3D" id="3.20.20.70">
    <property type="entry name" value="Aldolase class I"/>
    <property type="match status" value="1"/>
</dbReference>
<comment type="catalytic activity">
    <reaction evidence="1 12 14">
        <text>1-(5-phospho-beta-D-ribosyl)-5-[(5-phospho-beta-D-ribosylamino)methylideneamino]imidazole-4-carboxamide = 5-[(5-phospho-1-deoxy-D-ribulos-1-ylimino)methylamino]-1-(5-phospho-beta-D-ribosyl)imidazole-4-carboxamide</text>
        <dbReference type="Rhea" id="RHEA:15469"/>
        <dbReference type="ChEBI" id="CHEBI:58435"/>
        <dbReference type="ChEBI" id="CHEBI:58525"/>
        <dbReference type="EC" id="5.3.1.16"/>
    </reaction>
</comment>
<evidence type="ECO:0000313" key="16">
    <source>
        <dbReference type="Proteomes" id="UP000315636"/>
    </source>
</evidence>
<keyword evidence="16" id="KW-1185">Reference proteome</keyword>
<dbReference type="InterPro" id="IPR006062">
    <property type="entry name" value="His_biosynth"/>
</dbReference>
<feature type="active site" description="Proton acceptor" evidence="12">
    <location>
        <position position="10"/>
    </location>
</feature>
<dbReference type="HAMAP" id="MF_01014">
    <property type="entry name" value="HisA"/>
    <property type="match status" value="1"/>
</dbReference>
<evidence type="ECO:0000256" key="8">
    <source>
        <dbReference type="ARBA" id="ARBA00022605"/>
    </source>
</evidence>
<dbReference type="AlphaFoldDB" id="A0A521D390"/>
<dbReference type="UniPathway" id="UPA00031">
    <property type="reaction ID" value="UER00009"/>
</dbReference>
<dbReference type="FunFam" id="3.20.20.70:FF:000009">
    <property type="entry name" value="1-(5-phosphoribosyl)-5-[(5-phosphoribosylamino)methylideneamino] imidazole-4-carboxamide isomerase"/>
    <property type="match status" value="1"/>
</dbReference>
<keyword evidence="9 12" id="KW-0368">Histidine biosynthesis</keyword>
<dbReference type="NCBIfam" id="TIGR00007">
    <property type="entry name" value="1-(5-phosphoribosyl)-5-[(5-phosphoribosylamino)methylideneamino]imidazole-4-carboxamide isomerase"/>
    <property type="match status" value="1"/>
</dbReference>
<gene>
    <name evidence="12" type="primary">hisA</name>
    <name evidence="15" type="ORF">SAMN06264849_10533</name>
</gene>
<feature type="active site" description="Proton donor" evidence="12">
    <location>
        <position position="131"/>
    </location>
</feature>
<sequence length="244" mass="26476">MTFTLYPAIDLRSGRCVRLFQGDFQQETVYDHDPVTVASRWEKKGAKWLHIVDLDAARTGDPVNISVIRKIVQTVGIPVQVGGGVRDMKRLKMLLDEGVTRVVIGSAAVDNPDFVKAVLNRYADRIAVGLDARNGLVATHGWLDTSKVRAEELGKEMAALGADTFIFTDISRDGTLMGPNTSAVRSLAKATGKNVIASGGVKNTDHLRELARFHNEGVAGAIVGKALYTGDMDIMEALRVSEEK</sequence>
<dbReference type="EMBL" id="FXTI01000005">
    <property type="protein sequence ID" value="SMO65380.1"/>
    <property type="molecule type" value="Genomic_DNA"/>
</dbReference>
<comment type="similarity">
    <text evidence="4 12 13">Belongs to the HisA/HisF family.</text>
</comment>
<dbReference type="EC" id="5.3.1.16" evidence="5 12"/>
<dbReference type="InterPro" id="IPR006063">
    <property type="entry name" value="HisA_bact_arch"/>
</dbReference>
<evidence type="ECO:0000256" key="3">
    <source>
        <dbReference type="ARBA" id="ARBA00005133"/>
    </source>
</evidence>
<dbReference type="SUPFAM" id="SSF51366">
    <property type="entry name" value="Ribulose-phoshate binding barrel"/>
    <property type="match status" value="1"/>
</dbReference>
<organism evidence="15 16">
    <name type="scientific">Melghirimyces algeriensis</name>
    <dbReference type="NCBI Taxonomy" id="910412"/>
    <lineage>
        <taxon>Bacteria</taxon>
        <taxon>Bacillati</taxon>
        <taxon>Bacillota</taxon>
        <taxon>Bacilli</taxon>
        <taxon>Bacillales</taxon>
        <taxon>Thermoactinomycetaceae</taxon>
        <taxon>Melghirimyces</taxon>
    </lineage>
</organism>
<keyword evidence="8 12" id="KW-0028">Amino-acid biosynthesis</keyword>
<evidence type="ECO:0000256" key="4">
    <source>
        <dbReference type="ARBA" id="ARBA00009667"/>
    </source>
</evidence>
<dbReference type="InterPro" id="IPR011060">
    <property type="entry name" value="RibuloseP-bd_barrel"/>
</dbReference>
<name>A0A521D390_9BACL</name>
<dbReference type="OrthoDB" id="9807749at2"/>
<evidence type="ECO:0000256" key="1">
    <source>
        <dbReference type="ARBA" id="ARBA00000901"/>
    </source>
</evidence>
<dbReference type="InterPro" id="IPR044524">
    <property type="entry name" value="Isoase_HisA-like"/>
</dbReference>
<dbReference type="InterPro" id="IPR023016">
    <property type="entry name" value="HisA/PriA"/>
</dbReference>
<comment type="pathway">
    <text evidence="3 12 14">Amino-acid biosynthesis; L-histidine biosynthesis; L-histidine from 5-phospho-alpha-D-ribose 1-diphosphate: step 4/9.</text>
</comment>
<dbReference type="PANTHER" id="PTHR43090:SF2">
    <property type="entry name" value="1-(5-PHOSPHORIBOSYL)-5-[(5-PHOSPHORIBOSYLAMINO)METHYLIDENEAMINO] IMIDAZOLE-4-CARBOXAMIDE ISOMERASE"/>
    <property type="match status" value="1"/>
</dbReference>
<proteinExistence type="inferred from homology"/>
<accession>A0A521D390</accession>
<evidence type="ECO:0000256" key="13">
    <source>
        <dbReference type="RuleBase" id="RU003657"/>
    </source>
</evidence>
<evidence type="ECO:0000256" key="2">
    <source>
        <dbReference type="ARBA" id="ARBA00004496"/>
    </source>
</evidence>
<keyword evidence="7 12" id="KW-0963">Cytoplasm</keyword>
<evidence type="ECO:0000256" key="5">
    <source>
        <dbReference type="ARBA" id="ARBA00012550"/>
    </source>
</evidence>
<evidence type="ECO:0000256" key="12">
    <source>
        <dbReference type="HAMAP-Rule" id="MF_01014"/>
    </source>
</evidence>
<protein>
    <recommendedName>
        <fullName evidence="6 12">1-(5-phosphoribosyl)-5-[(5-phosphoribosylamino)methylideneamino] imidazole-4-carboxamide isomerase</fullName>
        <ecNumber evidence="5 12">5.3.1.16</ecNumber>
    </recommendedName>
    <alternativeName>
        <fullName evidence="11 12">Phosphoribosylformimino-5-aminoimidazole carboxamide ribotide isomerase</fullName>
    </alternativeName>
</protein>
<keyword evidence="10 12" id="KW-0413">Isomerase</keyword>
<evidence type="ECO:0000256" key="7">
    <source>
        <dbReference type="ARBA" id="ARBA00022490"/>
    </source>
</evidence>
<dbReference type="Pfam" id="PF00977">
    <property type="entry name" value="His_biosynth"/>
    <property type="match status" value="1"/>
</dbReference>
<comment type="subcellular location">
    <subcellularLocation>
        <location evidence="2 12 14">Cytoplasm</location>
    </subcellularLocation>
</comment>
<reference evidence="15 16" key="1">
    <citation type="submission" date="2017-05" db="EMBL/GenBank/DDBJ databases">
        <authorList>
            <person name="Varghese N."/>
            <person name="Submissions S."/>
        </authorList>
    </citation>
    <scope>NUCLEOTIDE SEQUENCE [LARGE SCALE GENOMIC DNA]</scope>
    <source>
        <strain evidence="15 16">DSM 45474</strain>
    </source>
</reference>
<dbReference type="GO" id="GO:0000105">
    <property type="term" value="P:L-histidine biosynthetic process"/>
    <property type="evidence" value="ECO:0007669"/>
    <property type="project" value="UniProtKB-UniRule"/>
</dbReference>
<evidence type="ECO:0000256" key="10">
    <source>
        <dbReference type="ARBA" id="ARBA00023235"/>
    </source>
</evidence>
<dbReference type="Proteomes" id="UP000315636">
    <property type="component" value="Unassembled WGS sequence"/>
</dbReference>
<dbReference type="PANTHER" id="PTHR43090">
    <property type="entry name" value="1-(5-PHOSPHORIBOSYL)-5-[(5-PHOSPHORIBOSYLAMINO)METHYLIDENEAMINO] IMIDAZOLE-4-CARBOXAMIDE ISOMERASE"/>
    <property type="match status" value="1"/>
</dbReference>
<dbReference type="GO" id="GO:0005737">
    <property type="term" value="C:cytoplasm"/>
    <property type="evidence" value="ECO:0007669"/>
    <property type="project" value="UniProtKB-SubCell"/>
</dbReference>
<dbReference type="GO" id="GO:0000162">
    <property type="term" value="P:L-tryptophan biosynthetic process"/>
    <property type="evidence" value="ECO:0007669"/>
    <property type="project" value="TreeGrafter"/>
</dbReference>